<proteinExistence type="predicted"/>
<geneLocation type="mitochondrion" evidence="2"/>
<feature type="transmembrane region" description="Helical" evidence="1">
    <location>
        <begin position="92"/>
        <end position="110"/>
    </location>
</feature>
<keyword evidence="1" id="KW-1133">Transmembrane helix</keyword>
<sequence>MKNAFLLKIKMIKKFILILLMIFFMFFFIMTFNPMMMLLSIIGQTLFFLYFLLFNFSNVWFSIMIILLYLGGVLIIFLYLNSVTVKFYFKQNYIYILVFLIPMIMFKTNYINMNNNDLTFMFYSLKEFYFLWFIFFLFIFIYLINNMLLLVKSPFNSSL</sequence>
<keyword evidence="2" id="KW-0496">Mitochondrion</keyword>
<evidence type="ECO:0000313" key="2">
    <source>
        <dbReference type="EMBL" id="BBE15731.1"/>
    </source>
</evidence>
<dbReference type="AlphaFoldDB" id="A0A348BR62"/>
<feature type="transmembrane region" description="Helical" evidence="1">
    <location>
        <begin position="130"/>
        <end position="151"/>
    </location>
</feature>
<keyword evidence="1" id="KW-0472">Membrane</keyword>
<gene>
    <name evidence="2" type="primary">nad6</name>
</gene>
<keyword evidence="1" id="KW-0812">Transmembrane</keyword>
<reference evidence="2" key="1">
    <citation type="journal article" date="2018" name="Mitochondrial DNA Part B Resour">
        <title>The complete mitochondrial genome of Echiniscus testudo (Heterotardigrada: Echiniscidae).</title>
        <authorList>
            <person name="Arakawa K."/>
        </authorList>
    </citation>
    <scope>NUCLEOTIDE SEQUENCE</scope>
</reference>
<name>A0A348BR62_ECHTS</name>
<organism evidence="2">
    <name type="scientific">Echiniscus testudo</name>
    <name type="common">Water bear</name>
    <dbReference type="NCBI Taxonomy" id="399800"/>
    <lineage>
        <taxon>Eukaryota</taxon>
        <taxon>Metazoa</taxon>
        <taxon>Ecdysozoa</taxon>
        <taxon>Tardigrada</taxon>
        <taxon>Heterotardigrada</taxon>
        <taxon>Echiniscoidea</taxon>
        <taxon>Echiniscidae</taxon>
        <taxon>Echiniscus</taxon>
    </lineage>
</organism>
<protein>
    <submittedName>
        <fullName evidence="2">NADH dehydrogenase subunit 6</fullName>
    </submittedName>
</protein>
<accession>A0A348BR62</accession>
<feature type="transmembrane region" description="Helical" evidence="1">
    <location>
        <begin position="59"/>
        <end position="80"/>
    </location>
</feature>
<dbReference type="EMBL" id="LC385650">
    <property type="protein sequence ID" value="BBE15731.1"/>
    <property type="molecule type" value="Genomic_DNA"/>
</dbReference>
<evidence type="ECO:0000256" key="1">
    <source>
        <dbReference type="SAM" id="Phobius"/>
    </source>
</evidence>
<feature type="transmembrane region" description="Helical" evidence="1">
    <location>
        <begin position="12"/>
        <end position="29"/>
    </location>
</feature>